<gene>
    <name evidence="4" type="ORF">GA0071312_1429</name>
    <name evidence="3" type="ORF">HLUCCO17_05460</name>
</gene>
<evidence type="ECO:0000256" key="2">
    <source>
        <dbReference type="SAM" id="Phobius"/>
    </source>
</evidence>
<evidence type="ECO:0000256" key="1">
    <source>
        <dbReference type="SAM" id="MobiDB-lite"/>
    </source>
</evidence>
<organism evidence="3 5">
    <name type="scientific">Saliniramus fredricksonii</name>
    <dbReference type="NCBI Taxonomy" id="1653334"/>
    <lineage>
        <taxon>Bacteria</taxon>
        <taxon>Pseudomonadati</taxon>
        <taxon>Pseudomonadota</taxon>
        <taxon>Alphaproteobacteria</taxon>
        <taxon>Hyphomicrobiales</taxon>
        <taxon>Salinarimonadaceae</taxon>
        <taxon>Saliniramus</taxon>
    </lineage>
</organism>
<dbReference type="RefSeq" id="WP_131817732.1">
    <property type="nucleotide sequence ID" value="NZ_FMBM01000002.1"/>
</dbReference>
<feature type="transmembrane region" description="Helical" evidence="2">
    <location>
        <begin position="51"/>
        <end position="70"/>
    </location>
</feature>
<name>A0A0P8A2E3_9HYPH</name>
<evidence type="ECO:0000313" key="6">
    <source>
        <dbReference type="Proteomes" id="UP000182800"/>
    </source>
</evidence>
<dbReference type="EMBL" id="FMBM01000002">
    <property type="protein sequence ID" value="SCC80328.1"/>
    <property type="molecule type" value="Genomic_DNA"/>
</dbReference>
<dbReference type="AlphaFoldDB" id="A0A0P8A2E3"/>
<keyword evidence="2" id="KW-1133">Transmembrane helix</keyword>
<reference evidence="3 5" key="1">
    <citation type="submission" date="2015-09" db="EMBL/GenBank/DDBJ databases">
        <title>Identification and resolution of microdiversity through metagenomic sequencing of parallel consortia.</title>
        <authorList>
            <person name="Nelson W.C."/>
            <person name="Romine M.F."/>
            <person name="Lindemann S.R."/>
        </authorList>
    </citation>
    <scope>NUCLEOTIDE SEQUENCE [LARGE SCALE GENOMIC DNA]</scope>
    <source>
        <strain evidence="3">HL-109</strain>
    </source>
</reference>
<dbReference type="OrthoDB" id="8452157at2"/>
<feature type="region of interest" description="Disordered" evidence="1">
    <location>
        <begin position="294"/>
        <end position="319"/>
    </location>
</feature>
<feature type="region of interest" description="Disordered" evidence="1">
    <location>
        <begin position="12"/>
        <end position="41"/>
    </location>
</feature>
<protein>
    <submittedName>
        <fullName evidence="3">Uncharacterized protein</fullName>
    </submittedName>
</protein>
<proteinExistence type="predicted"/>
<dbReference type="Proteomes" id="UP000182800">
    <property type="component" value="Unassembled WGS sequence"/>
</dbReference>
<reference evidence="4 6" key="2">
    <citation type="submission" date="2016-08" db="EMBL/GenBank/DDBJ databases">
        <authorList>
            <person name="Varghese N."/>
            <person name="Submissions Spin"/>
        </authorList>
    </citation>
    <scope>NUCLEOTIDE SEQUENCE [LARGE SCALE GENOMIC DNA]</scope>
    <source>
        <strain evidence="4 6">HL-109</strain>
    </source>
</reference>
<evidence type="ECO:0000313" key="4">
    <source>
        <dbReference type="EMBL" id="SCC80328.1"/>
    </source>
</evidence>
<dbReference type="Proteomes" id="UP000050497">
    <property type="component" value="Unassembled WGS sequence"/>
</dbReference>
<keyword evidence="6" id="KW-1185">Reference proteome</keyword>
<keyword evidence="2" id="KW-0472">Membrane</keyword>
<evidence type="ECO:0000313" key="3">
    <source>
        <dbReference type="EMBL" id="KPQ11633.1"/>
    </source>
</evidence>
<comment type="caution">
    <text evidence="3">The sequence shown here is derived from an EMBL/GenBank/DDBJ whole genome shotgun (WGS) entry which is preliminary data.</text>
</comment>
<accession>A0A0P8A2E3</accession>
<evidence type="ECO:0000313" key="5">
    <source>
        <dbReference type="Proteomes" id="UP000050497"/>
    </source>
</evidence>
<dbReference type="EMBL" id="LJSX01000006">
    <property type="protein sequence ID" value="KPQ11633.1"/>
    <property type="molecule type" value="Genomic_DNA"/>
</dbReference>
<sequence>MASRGLQDWQDMDFGAIGAGDPAARPSARPPARAPAYETVHKPRRRRRLPLIRLMLGSTALITVLTLAAIEHYEDAPHGPRVQEPRVRADAPALATPPPIWRPAPSRDIAVSALPDALAQARFTHHAEIRDDGARRDAMTLGDFGSDEPHLHLVLLRGAAARPRHSFFVATTLDAAEAGLAVQRVRDQEQVETRRLPLIVAQMVLEDGLARDCLAFRSPEPAGDGGFLLAGWTCGTASDPAALACMIDDIDLVDGISGETLLPPANAAGACTGEAETATPARDAPQDIAGLLNVLDESGDRAVPSGTRPPKPPPRPEGD</sequence>
<keyword evidence="2" id="KW-0812">Transmembrane</keyword>